<gene>
    <name evidence="2" type="ORF">SAMN05892877_110232</name>
</gene>
<dbReference type="PANTHER" id="PTHR41532">
    <property type="entry name" value="FIXS PROTEIN"/>
    <property type="match status" value="1"/>
</dbReference>
<dbReference type="AlphaFoldDB" id="A0A285UMQ8"/>
<dbReference type="Proteomes" id="UP000219167">
    <property type="component" value="Unassembled WGS sequence"/>
</dbReference>
<dbReference type="EMBL" id="OBQD01000010">
    <property type="protein sequence ID" value="SOC42977.1"/>
    <property type="molecule type" value="Genomic_DNA"/>
</dbReference>
<keyword evidence="1" id="KW-0472">Membrane</keyword>
<protein>
    <submittedName>
        <fullName evidence="2">Cbb3-type cytochrome oxidase maturation protein</fullName>
    </submittedName>
</protein>
<dbReference type="RefSeq" id="WP_097141079.1">
    <property type="nucleotide sequence ID" value="NZ_OBQD01000010.1"/>
</dbReference>
<name>A0A285UMQ8_9HYPH</name>
<keyword evidence="1" id="KW-0812">Transmembrane</keyword>
<dbReference type="Pfam" id="PF03597">
    <property type="entry name" value="FixS"/>
    <property type="match status" value="1"/>
</dbReference>
<evidence type="ECO:0000313" key="2">
    <source>
        <dbReference type="EMBL" id="SOC42977.1"/>
    </source>
</evidence>
<keyword evidence="1" id="KW-1133">Transmembrane helix</keyword>
<evidence type="ECO:0000313" key="3">
    <source>
        <dbReference type="Proteomes" id="UP000219167"/>
    </source>
</evidence>
<sequence length="73" mass="7903">MTASFFYLIPISLLLGTGGLLLFLWTMRSGQYEDLDGAAERILYSEDVPAASKAKQIVAEQAGIADRAPGQVR</sequence>
<evidence type="ECO:0000256" key="1">
    <source>
        <dbReference type="SAM" id="Phobius"/>
    </source>
</evidence>
<dbReference type="OrthoDB" id="9802763at2"/>
<dbReference type="NCBIfam" id="TIGR00847">
    <property type="entry name" value="ccoS"/>
    <property type="match status" value="1"/>
</dbReference>
<reference evidence="2 3" key="1">
    <citation type="submission" date="2017-08" db="EMBL/GenBank/DDBJ databases">
        <authorList>
            <person name="de Groot N.N."/>
        </authorList>
    </citation>
    <scope>NUCLEOTIDE SEQUENCE [LARGE SCALE GENOMIC DNA]</scope>
    <source>
        <strain evidence="2 3">JC85</strain>
    </source>
</reference>
<accession>A0A285UMQ8</accession>
<proteinExistence type="predicted"/>
<dbReference type="PANTHER" id="PTHR41532:SF1">
    <property type="entry name" value="FIXS PROTEIN"/>
    <property type="match status" value="1"/>
</dbReference>
<organism evidence="2 3">
    <name type="scientific">Rhizobium subbaraonis</name>
    <dbReference type="NCBI Taxonomy" id="908946"/>
    <lineage>
        <taxon>Bacteria</taxon>
        <taxon>Pseudomonadati</taxon>
        <taxon>Pseudomonadota</taxon>
        <taxon>Alphaproteobacteria</taxon>
        <taxon>Hyphomicrobiales</taxon>
        <taxon>Rhizobiaceae</taxon>
        <taxon>Rhizobium/Agrobacterium group</taxon>
        <taxon>Rhizobium</taxon>
    </lineage>
</organism>
<feature type="transmembrane region" description="Helical" evidence="1">
    <location>
        <begin position="6"/>
        <end position="25"/>
    </location>
</feature>
<dbReference type="InterPro" id="IPR004714">
    <property type="entry name" value="Cyt_oxidase_maturation_cbb3"/>
</dbReference>
<keyword evidence="3" id="KW-1185">Reference proteome</keyword>